<accession>A0A347WH03</accession>
<keyword evidence="2" id="KW-1185">Reference proteome</keyword>
<dbReference type="InterPro" id="IPR024651">
    <property type="entry name" value="FAD-SLDH_ssu"/>
</dbReference>
<dbReference type="PROSITE" id="PS51318">
    <property type="entry name" value="TAT"/>
    <property type="match status" value="1"/>
</dbReference>
<sequence length="178" mass="19290">MTPFHTEFTINRRGLLLGMSALATAASVVQSRTLAAATGQMHEPDSVLQFMLLSKLLVPHELDPFVGHKIYNALSETEEGFDNTVTALQGFIKKNAVVDVEHLMPALTDVALKNSALKIISAWYSGVVHGKSGDRVVAFEEALMFKVTNDVMTIPSYAKSAPNAWNATAVSLLNMPAF</sequence>
<dbReference type="RefSeq" id="WP_102326213.1">
    <property type="nucleotide sequence ID" value="NZ_CP023039.1"/>
</dbReference>
<protein>
    <submittedName>
        <fullName evidence="1">Fructose dehydrogenase small subunit</fullName>
    </submittedName>
</protein>
<dbReference type="AlphaFoldDB" id="A0A347WH03"/>
<reference evidence="1 2" key="1">
    <citation type="submission" date="2017-08" db="EMBL/GenBank/DDBJ databases">
        <title>Complete genome sequence of Gluconacetobacter saccharivorans CV1 isolated from Fermented Vinegar.</title>
        <authorList>
            <person name="Kim S.-Y."/>
        </authorList>
    </citation>
    <scope>NUCLEOTIDE SEQUENCE [LARGE SCALE GENOMIC DNA]</scope>
    <source>
        <strain evidence="1 2">CV1</strain>
        <plasmid evidence="1 2">unnamed3</plasmid>
    </source>
</reference>
<dbReference type="KEGG" id="ksc:CD178_03402"/>
<evidence type="ECO:0000313" key="2">
    <source>
        <dbReference type="Proteomes" id="UP000264120"/>
    </source>
</evidence>
<dbReference type="Pfam" id="PF12318">
    <property type="entry name" value="FAD-SLDH"/>
    <property type="match status" value="1"/>
</dbReference>
<proteinExistence type="predicted"/>
<geneLocation type="plasmid" evidence="1 2">
    <name>unnamed3</name>
</geneLocation>
<dbReference type="Proteomes" id="UP000264120">
    <property type="component" value="Plasmid unnamed3"/>
</dbReference>
<dbReference type="InterPro" id="IPR006311">
    <property type="entry name" value="TAT_signal"/>
</dbReference>
<organism evidence="1 2">
    <name type="scientific">Komagataeibacter saccharivorans</name>
    <dbReference type="NCBI Taxonomy" id="265959"/>
    <lineage>
        <taxon>Bacteria</taxon>
        <taxon>Pseudomonadati</taxon>
        <taxon>Pseudomonadota</taxon>
        <taxon>Alphaproteobacteria</taxon>
        <taxon>Acetobacterales</taxon>
        <taxon>Acetobacteraceae</taxon>
        <taxon>Komagataeibacter</taxon>
    </lineage>
</organism>
<dbReference type="EMBL" id="CP023039">
    <property type="protein sequence ID" value="AXY24146.1"/>
    <property type="molecule type" value="Genomic_DNA"/>
</dbReference>
<gene>
    <name evidence="1" type="primary">fdhS</name>
    <name evidence="1" type="ORF">CD178_03402</name>
</gene>
<dbReference type="OrthoDB" id="8722893at2"/>
<evidence type="ECO:0000313" key="1">
    <source>
        <dbReference type="EMBL" id="AXY24146.1"/>
    </source>
</evidence>
<dbReference type="GeneID" id="98314959"/>
<keyword evidence="1" id="KW-0614">Plasmid</keyword>
<name>A0A347WH03_9PROT</name>